<dbReference type="InterPro" id="IPR008928">
    <property type="entry name" value="6-hairpin_glycosidase_sf"/>
</dbReference>
<dbReference type="InterPro" id="IPR033126">
    <property type="entry name" value="Glyco_hydro_9_Asp/Glu_AS"/>
</dbReference>
<dbReference type="RefSeq" id="WP_050753120.1">
    <property type="nucleotide sequence ID" value="NZ_JQKC01000013.1"/>
</dbReference>
<feature type="compositionally biased region" description="Low complexity" evidence="10">
    <location>
        <begin position="657"/>
        <end position="672"/>
    </location>
</feature>
<accession>A0A0L6JK47</accession>
<comment type="caution">
    <text evidence="13">The sequence shown here is derived from an EMBL/GenBank/DDBJ whole genome shotgun (WGS) entry which is preliminary data.</text>
</comment>
<comment type="similarity">
    <text evidence="8 9">Belongs to the glycosyl hydrolase 9 (cellulase E) family.</text>
</comment>
<dbReference type="EMBL" id="LGTC01000001">
    <property type="protein sequence ID" value="KNY25732.1"/>
    <property type="molecule type" value="Genomic_DNA"/>
</dbReference>
<gene>
    <name evidence="13" type="ORF">Bccel_0992</name>
</gene>
<reference evidence="14" key="1">
    <citation type="submission" date="2015-07" db="EMBL/GenBank/DDBJ databases">
        <title>Near-Complete Genome Sequence of the Cellulolytic Bacterium Bacteroides (Pseudobacteroides) cellulosolvens ATCC 35603.</title>
        <authorList>
            <person name="Dassa B."/>
            <person name="Utturkar S.M."/>
            <person name="Klingeman D.M."/>
            <person name="Hurt R.A."/>
            <person name="Keller M."/>
            <person name="Xu J."/>
            <person name="Reddy Y.H.K."/>
            <person name="Borovok I."/>
            <person name="Grinberg I.R."/>
            <person name="Lamed R."/>
            <person name="Zhivin O."/>
            <person name="Bayer E.A."/>
            <person name="Brown S.D."/>
        </authorList>
    </citation>
    <scope>NUCLEOTIDE SEQUENCE [LARGE SCALE GENOMIC DNA]</scope>
    <source>
        <strain evidence="14">DSM 2933</strain>
    </source>
</reference>
<feature type="domain" description="Dockerin" evidence="12">
    <location>
        <begin position="761"/>
        <end position="828"/>
    </location>
</feature>
<proteinExistence type="inferred from homology"/>
<dbReference type="STRING" id="398512.Bccel_0992"/>
<dbReference type="InterPro" id="IPR018247">
    <property type="entry name" value="EF_Hand_1_Ca_BS"/>
</dbReference>
<feature type="region of interest" description="Disordered" evidence="10">
    <location>
        <begin position="643"/>
        <end position="679"/>
    </location>
</feature>
<evidence type="ECO:0000256" key="7">
    <source>
        <dbReference type="ARBA" id="ARBA00023326"/>
    </source>
</evidence>
<dbReference type="SMART" id="SM01067">
    <property type="entry name" value="CBM_3"/>
    <property type="match status" value="1"/>
</dbReference>
<evidence type="ECO:0000313" key="14">
    <source>
        <dbReference type="Proteomes" id="UP000036923"/>
    </source>
</evidence>
<dbReference type="PATRIC" id="fig|398512.5.peg.1028"/>
<keyword evidence="4 9" id="KW-0136">Cellulose degradation</keyword>
<comment type="catalytic activity">
    <reaction evidence="1 9">
        <text>Endohydrolysis of (1-&gt;4)-beta-D-glucosidic linkages in cellulose, lichenin and cereal beta-D-glucans.</text>
        <dbReference type="EC" id="3.2.1.4"/>
    </reaction>
</comment>
<keyword evidence="3 8" id="KW-0378">Hydrolase</keyword>
<name>A0A0L6JK47_9FIRM</name>
<dbReference type="OrthoDB" id="2078139at2"/>
<dbReference type="SUPFAM" id="SSF63446">
    <property type="entry name" value="Type I dockerin domain"/>
    <property type="match status" value="1"/>
</dbReference>
<keyword evidence="5 8" id="KW-0119">Carbohydrate metabolism</keyword>
<dbReference type="Proteomes" id="UP000036923">
    <property type="component" value="Unassembled WGS sequence"/>
</dbReference>
<dbReference type="InterPro" id="IPR036439">
    <property type="entry name" value="Dockerin_dom_sf"/>
</dbReference>
<evidence type="ECO:0000256" key="4">
    <source>
        <dbReference type="ARBA" id="ARBA00023001"/>
    </source>
</evidence>
<evidence type="ECO:0000259" key="11">
    <source>
        <dbReference type="PROSITE" id="PS51172"/>
    </source>
</evidence>
<dbReference type="InterPro" id="IPR008965">
    <property type="entry name" value="CBM2/CBM3_carb-bd_dom_sf"/>
</dbReference>
<dbReference type="InterPro" id="IPR002105">
    <property type="entry name" value="Dockerin_1_rpt"/>
</dbReference>
<dbReference type="GO" id="GO:0008810">
    <property type="term" value="F:cellulase activity"/>
    <property type="evidence" value="ECO:0007669"/>
    <property type="project" value="UniProtKB-EC"/>
</dbReference>
<dbReference type="SUPFAM" id="SSF48208">
    <property type="entry name" value="Six-hairpin glycosidases"/>
    <property type="match status" value="1"/>
</dbReference>
<feature type="active site" evidence="8">
    <location>
        <position position="455"/>
    </location>
</feature>
<keyword evidence="6 8" id="KW-0326">Glycosidase</keyword>
<dbReference type="eggNOG" id="COG4733">
    <property type="taxonomic scope" value="Bacteria"/>
</dbReference>
<evidence type="ECO:0000256" key="8">
    <source>
        <dbReference type="PROSITE-ProRule" id="PRU10060"/>
    </source>
</evidence>
<dbReference type="PROSITE" id="PS00018">
    <property type="entry name" value="EF_HAND_1"/>
    <property type="match status" value="1"/>
</dbReference>
<dbReference type="Pfam" id="PF00942">
    <property type="entry name" value="CBM_3"/>
    <property type="match status" value="1"/>
</dbReference>
<evidence type="ECO:0000256" key="1">
    <source>
        <dbReference type="ARBA" id="ARBA00000966"/>
    </source>
</evidence>
<dbReference type="SUPFAM" id="SSF49384">
    <property type="entry name" value="Carbohydrate-binding domain"/>
    <property type="match status" value="1"/>
</dbReference>
<sequence precursor="true">MKRSFLKKVSVLSAMFLLTTVFTVSGPTLNAAASYNYGEALQKAIMFYEFQRAGDIPEDSRNNWRGDSGMTDGADHNVDLTGGWYDAGDHVKFNLPMAYTSTMLAWSVYENRDAYEKSGQLPYILDNIKWATDYFIKCHPSPNVYYYQVGDGQADHSWWGPAEVVLEVMKRPSYVLTEANPGSAVVAETAAALASAAAIFKPTNPTYAAECLKHAKELYAFADKTRSDKGYTAADGFYASWSGFYDELTWAAMWLYYASDDKTYLEKAQSFESNWEKEGITTLIKYKWAHCWDQKLFGALLLLARETDKPLYKESIERHLDWWAGNGSEKITYTPKGLAWLDRWGSLRYATTEAFLADVYADSKVCSADKVTSYKAFAKSQIDYALGSTGRSYVCGFGVNPPKRPHHRTAHGSWMGYLDCDIPNYHRHVLYGALVGGPGNTDGYMDDVKNYENNEVACDYNAGFVGILARMYNKYGGNPIPDFKAIEEPIDEYLTMSAVAIQGDAAMITITLGNQTAWPARSSNKLSCKYFIDISEGLKAGLKPEDYKISVSGTSAAKVTGLIPWDESKNIYYIDIDFTGFTMYPGGVNNYKKTISFNVKFPYGSNAWDAKNDFSAQDLETSSSWEGSLTKFIPVYDDGVLVYGPEPGDNPKPTPTKPSSTPIKPSNTPTSPQTGKTISGYIKPDFTATSAGLLTGFTVKLNGTAISATTDTKGYFELKNIAPNASGYTLTIKKSGMLSRTISDIIVENSNIELSTQESPILIWGGDSNQDGTINMSDIIVVAKAFNSTSEAANYNKDADINLDGTVNMSDVVIAAMRFNKTTADYSEVVF</sequence>
<keyword evidence="2 9" id="KW-0732">Signal</keyword>
<feature type="signal peptide" evidence="9">
    <location>
        <begin position="1"/>
        <end position="26"/>
    </location>
</feature>
<evidence type="ECO:0000259" key="12">
    <source>
        <dbReference type="PROSITE" id="PS51766"/>
    </source>
</evidence>
<keyword evidence="7 8" id="KW-0624">Polysaccharide degradation</keyword>
<dbReference type="PROSITE" id="PS51766">
    <property type="entry name" value="DOCKERIN"/>
    <property type="match status" value="1"/>
</dbReference>
<dbReference type="Gene3D" id="1.50.10.10">
    <property type="match status" value="1"/>
</dbReference>
<organism evidence="13 14">
    <name type="scientific">Pseudobacteroides cellulosolvens ATCC 35603 = DSM 2933</name>
    <dbReference type="NCBI Taxonomy" id="398512"/>
    <lineage>
        <taxon>Bacteria</taxon>
        <taxon>Bacillati</taxon>
        <taxon>Bacillota</taxon>
        <taxon>Clostridia</taxon>
        <taxon>Eubacteriales</taxon>
        <taxon>Oscillospiraceae</taxon>
        <taxon>Pseudobacteroides</taxon>
    </lineage>
</organism>
<feature type="active site" evidence="8">
    <location>
        <position position="446"/>
    </location>
</feature>
<dbReference type="InterPro" id="IPR001701">
    <property type="entry name" value="Glyco_hydro_9"/>
</dbReference>
<dbReference type="AlphaFoldDB" id="A0A0L6JK47"/>
<dbReference type="PROSITE" id="PS51172">
    <property type="entry name" value="CBM3"/>
    <property type="match status" value="1"/>
</dbReference>
<dbReference type="EC" id="3.2.1.4" evidence="9"/>
<dbReference type="GO" id="GO:0030245">
    <property type="term" value="P:cellulose catabolic process"/>
    <property type="evidence" value="ECO:0007669"/>
    <property type="project" value="UniProtKB-KW"/>
</dbReference>
<evidence type="ECO:0000256" key="3">
    <source>
        <dbReference type="ARBA" id="ARBA00022801"/>
    </source>
</evidence>
<dbReference type="InterPro" id="IPR016134">
    <property type="entry name" value="Dockerin_dom"/>
</dbReference>
<dbReference type="PANTHER" id="PTHR22298">
    <property type="entry name" value="ENDO-1,4-BETA-GLUCANASE"/>
    <property type="match status" value="1"/>
</dbReference>
<dbReference type="Gene3D" id="2.60.40.710">
    <property type="entry name" value="Endoglucanase-like"/>
    <property type="match status" value="1"/>
</dbReference>
<dbReference type="FunFam" id="1.50.10.10:FF:000020">
    <property type="entry name" value="Endoglucanase"/>
    <property type="match status" value="1"/>
</dbReference>
<feature type="chain" id="PRO_5039759699" description="Endoglucanase" evidence="9">
    <location>
        <begin position="27"/>
        <end position="831"/>
    </location>
</feature>
<keyword evidence="14" id="KW-1185">Reference proteome</keyword>
<dbReference type="CDD" id="cd14254">
    <property type="entry name" value="Dockerin_II"/>
    <property type="match status" value="1"/>
</dbReference>
<evidence type="ECO:0000256" key="9">
    <source>
        <dbReference type="RuleBase" id="RU361166"/>
    </source>
</evidence>
<evidence type="ECO:0000313" key="13">
    <source>
        <dbReference type="EMBL" id="KNY25732.1"/>
    </source>
</evidence>
<dbReference type="SUPFAM" id="SSF49464">
    <property type="entry name" value="Carboxypeptidase regulatory domain-like"/>
    <property type="match status" value="1"/>
</dbReference>
<dbReference type="InterPro" id="IPR012341">
    <property type="entry name" value="6hp_glycosidase-like_sf"/>
</dbReference>
<dbReference type="Gene3D" id="2.60.40.4130">
    <property type="match status" value="1"/>
</dbReference>
<protein>
    <recommendedName>
        <fullName evidence="9">Endoglucanase</fullName>
        <ecNumber evidence="9">3.2.1.4</ecNumber>
    </recommendedName>
</protein>
<dbReference type="PROSITE" id="PS00698">
    <property type="entry name" value="GH9_3"/>
    <property type="match status" value="1"/>
</dbReference>
<dbReference type="InterPro" id="IPR008969">
    <property type="entry name" value="CarboxyPept-like_regulatory"/>
</dbReference>
<evidence type="ECO:0000256" key="6">
    <source>
        <dbReference type="ARBA" id="ARBA00023295"/>
    </source>
</evidence>
<feature type="domain" description="CBM3" evidence="11">
    <location>
        <begin position="487"/>
        <end position="648"/>
    </location>
</feature>
<evidence type="ECO:0000256" key="5">
    <source>
        <dbReference type="ARBA" id="ARBA00023277"/>
    </source>
</evidence>
<evidence type="ECO:0000256" key="10">
    <source>
        <dbReference type="SAM" id="MobiDB-lite"/>
    </source>
</evidence>
<evidence type="ECO:0000256" key="2">
    <source>
        <dbReference type="ARBA" id="ARBA00022729"/>
    </source>
</evidence>
<dbReference type="InterPro" id="IPR001956">
    <property type="entry name" value="CBM3"/>
</dbReference>
<dbReference type="Pfam" id="PF00404">
    <property type="entry name" value="Dockerin_1"/>
    <property type="match status" value="1"/>
</dbReference>
<dbReference type="Pfam" id="PF00759">
    <property type="entry name" value="Glyco_hydro_9"/>
    <property type="match status" value="1"/>
</dbReference>
<dbReference type="GO" id="GO:0030248">
    <property type="term" value="F:cellulose binding"/>
    <property type="evidence" value="ECO:0007669"/>
    <property type="project" value="InterPro"/>
</dbReference>
<dbReference type="InterPro" id="IPR036966">
    <property type="entry name" value="CBM3_sf"/>
</dbReference>